<protein>
    <submittedName>
        <fullName evidence="2">Uncharacterized protein</fullName>
    </submittedName>
</protein>
<organism evidence="2 3">
    <name type="scientific">Nonomuraea typhae</name>
    <dbReference type="NCBI Taxonomy" id="2603600"/>
    <lineage>
        <taxon>Bacteria</taxon>
        <taxon>Bacillati</taxon>
        <taxon>Actinomycetota</taxon>
        <taxon>Actinomycetes</taxon>
        <taxon>Streptosporangiales</taxon>
        <taxon>Streptosporangiaceae</taxon>
        <taxon>Nonomuraea</taxon>
    </lineage>
</organism>
<reference evidence="2 3" key="1">
    <citation type="submission" date="2024-10" db="EMBL/GenBank/DDBJ databases">
        <title>The Natural Products Discovery Center: Release of the First 8490 Sequenced Strains for Exploring Actinobacteria Biosynthetic Diversity.</title>
        <authorList>
            <person name="Kalkreuter E."/>
            <person name="Kautsar S.A."/>
            <person name="Yang D."/>
            <person name="Bader C.D."/>
            <person name="Teijaro C.N."/>
            <person name="Fluegel L."/>
            <person name="Davis C.M."/>
            <person name="Simpson J.R."/>
            <person name="Lauterbach L."/>
            <person name="Steele A.D."/>
            <person name="Gui C."/>
            <person name="Meng S."/>
            <person name="Li G."/>
            <person name="Viehrig K."/>
            <person name="Ye F."/>
            <person name="Su P."/>
            <person name="Kiefer A.F."/>
            <person name="Nichols A."/>
            <person name="Cepeda A.J."/>
            <person name="Yan W."/>
            <person name="Fan B."/>
            <person name="Jiang Y."/>
            <person name="Adhikari A."/>
            <person name="Zheng C.-J."/>
            <person name="Schuster L."/>
            <person name="Cowan T.M."/>
            <person name="Smanski M.J."/>
            <person name="Chevrette M.G."/>
            <person name="De Carvalho L.P.S."/>
            <person name="Shen B."/>
        </authorList>
    </citation>
    <scope>NUCLEOTIDE SEQUENCE [LARGE SCALE GENOMIC DNA]</scope>
    <source>
        <strain evidence="2 3">NPDC050545</strain>
    </source>
</reference>
<keyword evidence="3" id="KW-1185">Reference proteome</keyword>
<evidence type="ECO:0000313" key="2">
    <source>
        <dbReference type="EMBL" id="MFI6499508.1"/>
    </source>
</evidence>
<dbReference type="Proteomes" id="UP001612741">
    <property type="component" value="Unassembled WGS sequence"/>
</dbReference>
<evidence type="ECO:0000256" key="1">
    <source>
        <dbReference type="SAM" id="MobiDB-lite"/>
    </source>
</evidence>
<accession>A0ABW7YUA8</accession>
<sequence length="294" mass="29598">MAAALAGPALAQAARVGGTDPLSDLLGGGGGNTLLGGQGQNPLMALTSPLTEITQSKNPLDGITSSVDGTGQSLDGAARVLPQGTFRQGLPLGQAANTAGIEPRTTGGPLTGAESAPMNFGLLNGREIVGLDHESDPLPGVFGALATRTDRIVHSPSLEPLTAAAMPQITERLDYDTDYMAFMAQSMSENLTAVSAHDLLSGPHAATSAALPEAVASELAPILGGQQMTEPMRAGVGDEEGEEVPDVPIDGIAPLVDNSLTSTPVVESKGAPAALSNTLHSTDESAEAVKGLTP</sequence>
<dbReference type="EMBL" id="JBITGY010000005">
    <property type="protein sequence ID" value="MFI6499508.1"/>
    <property type="molecule type" value="Genomic_DNA"/>
</dbReference>
<comment type="caution">
    <text evidence="2">The sequence shown here is derived from an EMBL/GenBank/DDBJ whole genome shotgun (WGS) entry which is preliminary data.</text>
</comment>
<gene>
    <name evidence="2" type="ORF">ACIBG2_19125</name>
</gene>
<dbReference type="RefSeq" id="WP_397082863.1">
    <property type="nucleotide sequence ID" value="NZ_JBITGY010000005.1"/>
</dbReference>
<feature type="region of interest" description="Disordered" evidence="1">
    <location>
        <begin position="269"/>
        <end position="294"/>
    </location>
</feature>
<evidence type="ECO:0000313" key="3">
    <source>
        <dbReference type="Proteomes" id="UP001612741"/>
    </source>
</evidence>
<feature type="region of interest" description="Disordered" evidence="1">
    <location>
        <begin position="230"/>
        <end position="251"/>
    </location>
</feature>
<name>A0ABW7YUA8_9ACTN</name>
<proteinExistence type="predicted"/>